<dbReference type="EMBL" id="JACATZ010000014">
    <property type="protein sequence ID" value="NWJ49172.1"/>
    <property type="molecule type" value="Genomic_DNA"/>
</dbReference>
<dbReference type="InterPro" id="IPR011658">
    <property type="entry name" value="PA14_dom"/>
</dbReference>
<dbReference type="SUPFAM" id="SSF56988">
    <property type="entry name" value="Anthrax protective antigen"/>
    <property type="match status" value="2"/>
</dbReference>
<name>A0A8T7MBB3_9CHLR</name>
<dbReference type="Pfam" id="PF16640">
    <property type="entry name" value="Big_3_5"/>
    <property type="match status" value="1"/>
</dbReference>
<dbReference type="InterPro" id="IPR032109">
    <property type="entry name" value="Big_3_5"/>
</dbReference>
<dbReference type="InterPro" id="IPR037524">
    <property type="entry name" value="PA14/GLEYA"/>
</dbReference>
<evidence type="ECO:0000313" key="3">
    <source>
        <dbReference type="Proteomes" id="UP000521676"/>
    </source>
</evidence>
<dbReference type="Gene3D" id="3.90.182.10">
    <property type="entry name" value="Toxin - Anthrax Protective Antigen,domain 1"/>
    <property type="match status" value="2"/>
</dbReference>
<dbReference type="Pfam" id="PF07691">
    <property type="entry name" value="PA14"/>
    <property type="match status" value="2"/>
</dbReference>
<feature type="domain" description="PA14" evidence="1">
    <location>
        <begin position="253"/>
        <end position="390"/>
    </location>
</feature>
<dbReference type="Proteomes" id="UP000521676">
    <property type="component" value="Unassembled WGS sequence"/>
</dbReference>
<comment type="caution">
    <text evidence="2">The sequence shown here is derived from an EMBL/GenBank/DDBJ whole genome shotgun (WGS) entry which is preliminary data.</text>
</comment>
<reference evidence="2 3" key="1">
    <citation type="submission" date="2020-06" db="EMBL/GenBank/DDBJ databases">
        <title>Anoxygenic phototrophic Chloroflexota member uses a Type I reaction center.</title>
        <authorList>
            <person name="Tsuji J.M."/>
            <person name="Shaw N.A."/>
            <person name="Nagashima S."/>
            <person name="Venkiteswaran J."/>
            <person name="Schiff S.L."/>
            <person name="Hanada S."/>
            <person name="Tank M."/>
            <person name="Neufeld J.D."/>
        </authorList>
    </citation>
    <scope>NUCLEOTIDE SEQUENCE [LARGE SCALE GENOMIC DNA]</scope>
    <source>
        <strain evidence="2">L227-S17</strain>
    </source>
</reference>
<organism evidence="2 3">
    <name type="scientific">Candidatus Chlorohelix allophototropha</name>
    <dbReference type="NCBI Taxonomy" id="3003348"/>
    <lineage>
        <taxon>Bacteria</taxon>
        <taxon>Bacillati</taxon>
        <taxon>Chloroflexota</taxon>
        <taxon>Chloroflexia</taxon>
        <taxon>Candidatus Chloroheliales</taxon>
        <taxon>Candidatus Chloroheliaceae</taxon>
        <taxon>Candidatus Chlorohelix</taxon>
    </lineage>
</organism>
<dbReference type="AlphaFoldDB" id="A0A8T7MBB3"/>
<gene>
    <name evidence="2" type="ORF">HXX08_25220</name>
</gene>
<dbReference type="SMART" id="SM00758">
    <property type="entry name" value="PA14"/>
    <property type="match status" value="2"/>
</dbReference>
<evidence type="ECO:0000259" key="1">
    <source>
        <dbReference type="PROSITE" id="PS51820"/>
    </source>
</evidence>
<feature type="domain" description="PA14" evidence="1">
    <location>
        <begin position="386"/>
        <end position="512"/>
    </location>
</feature>
<dbReference type="Gene3D" id="2.60.40.10">
    <property type="entry name" value="Immunoglobulins"/>
    <property type="match status" value="1"/>
</dbReference>
<proteinExistence type="predicted"/>
<accession>A0A8T7MBB3</accession>
<protein>
    <submittedName>
        <fullName evidence="2">Ig-like domain repeat protein</fullName>
    </submittedName>
</protein>
<dbReference type="InterPro" id="IPR013783">
    <property type="entry name" value="Ig-like_fold"/>
</dbReference>
<dbReference type="PROSITE" id="PS51820">
    <property type="entry name" value="PA14"/>
    <property type="match status" value="2"/>
</dbReference>
<sequence>VFKYTPYQTLFSCSVLLVHYTLKLTLTDGYYATPASQTDIRLGSALLATTTTLTATPNPSNVGQEVQLTAIVASSGGMPTGSVEFRDGATLLGTVNLNAGTTTLKLTTMTAGDHVLTADYSGDTNFSANDSNTVTQKVNPLVPNALVFSTQPGGAVAGKSFTTQPVIKVVDSAGNLLNLSGQVTIALKPTTNSSQAKLSGITTVNISNGIATFTNLSIDLAGTGYVLVATSPNLTTVESQPFAVVSTDTCPGVPLGRLCAQYFNNRTLQGSPVLSRFEDRINYDWGNGSPDPKVNKDNFSARWQGKFNFEAGTYTFRIVTDDGMRLYVDGKPLINVWWDQSKDSYQTDLQFKTAGVHEIKVEYYEHLGKAVAKVNWFLNIASCSQVSVGQFCASYYNSRDLSGVAALVRAESNIDFDWDWGSPKAGVIRNDNFSARWVGQFQFNSGLYTFQVNADDGIRVYVDGKLLISQWKDQLATEYTAQINLSGGLHEVKAEYYDHFGEASAILNWSKN</sequence>
<feature type="non-terminal residue" evidence="2">
    <location>
        <position position="1"/>
    </location>
</feature>
<evidence type="ECO:0000313" key="2">
    <source>
        <dbReference type="EMBL" id="NWJ49172.1"/>
    </source>
</evidence>